<organism evidence="6 7">
    <name type="scientific">Streptosporangium vulgare</name>
    <dbReference type="NCBI Taxonomy" id="46190"/>
    <lineage>
        <taxon>Bacteria</taxon>
        <taxon>Bacillati</taxon>
        <taxon>Actinomycetota</taxon>
        <taxon>Actinomycetes</taxon>
        <taxon>Streptosporangiales</taxon>
        <taxon>Streptosporangiaceae</taxon>
        <taxon>Streptosporangium</taxon>
    </lineage>
</organism>
<dbReference type="PANTHER" id="PTHR38011">
    <property type="entry name" value="DIHYDROFOLATE REDUCTASE FAMILY PROTEIN (AFU_ORTHOLOGUE AFUA_8G06820)"/>
    <property type="match status" value="1"/>
</dbReference>
<dbReference type="SUPFAM" id="SSF53597">
    <property type="entry name" value="Dihydrofolate reductase-like"/>
    <property type="match status" value="1"/>
</dbReference>
<keyword evidence="3" id="KW-0560">Oxidoreductase</keyword>
<dbReference type="PANTHER" id="PTHR38011:SF7">
    <property type="entry name" value="2,5-DIAMINO-6-RIBOSYLAMINO-4(3H)-PYRIMIDINONE 5'-PHOSPHATE REDUCTASE"/>
    <property type="match status" value="1"/>
</dbReference>
<evidence type="ECO:0000256" key="4">
    <source>
        <dbReference type="SAM" id="MobiDB-lite"/>
    </source>
</evidence>
<evidence type="ECO:0000259" key="5">
    <source>
        <dbReference type="Pfam" id="PF01872"/>
    </source>
</evidence>
<comment type="caution">
    <text evidence="6">The sequence shown here is derived from an EMBL/GenBank/DDBJ whole genome shotgun (WGS) entry which is preliminary data.</text>
</comment>
<name>A0ABV5T4J0_9ACTN</name>
<dbReference type="InterPro" id="IPR024072">
    <property type="entry name" value="DHFR-like_dom_sf"/>
</dbReference>
<feature type="region of interest" description="Disordered" evidence="4">
    <location>
        <begin position="66"/>
        <end position="89"/>
    </location>
</feature>
<evidence type="ECO:0000256" key="3">
    <source>
        <dbReference type="ARBA" id="ARBA00023002"/>
    </source>
</evidence>
<dbReference type="InterPro" id="IPR002734">
    <property type="entry name" value="RibDG_C"/>
</dbReference>
<proteinExistence type="predicted"/>
<reference evidence="6 7" key="1">
    <citation type="submission" date="2024-09" db="EMBL/GenBank/DDBJ databases">
        <authorList>
            <person name="Sun Q."/>
            <person name="Mori K."/>
        </authorList>
    </citation>
    <scope>NUCLEOTIDE SEQUENCE [LARGE SCALE GENOMIC DNA]</scope>
    <source>
        <strain evidence="6 7">JCM 3028</strain>
    </source>
</reference>
<sequence length="236" mass="25201">MGERPYVLLSCAMSVDGYIDDNTPHRLLLSNDEDFDRVDAVRATCDAILVGAGTVRRDDPRLLVRSPERGRERAARGLPPSPAKVTLTSTGDLDPDAAFFTAGDAERIVYAAPGAVAKLAARLGGAAEVVAAGGPEGPGDGGDDGGGVDLGRVLSDLYGRGVRRLMVEGGTSVHTRFLREDLVDELHLVVAPFFVGDPAAPRFVLGGDFPRDRRRRMELAEARMMGDVTLLRYLLS</sequence>
<evidence type="ECO:0000313" key="7">
    <source>
        <dbReference type="Proteomes" id="UP001589610"/>
    </source>
</evidence>
<feature type="domain" description="Bacterial bifunctional deaminase-reductase C-terminal" evidence="5">
    <location>
        <begin position="5"/>
        <end position="229"/>
    </location>
</feature>
<protein>
    <submittedName>
        <fullName evidence="6">RibD family protein</fullName>
    </submittedName>
</protein>
<evidence type="ECO:0000256" key="1">
    <source>
        <dbReference type="ARBA" id="ARBA00005104"/>
    </source>
</evidence>
<dbReference type="EMBL" id="JBHMBS010000001">
    <property type="protein sequence ID" value="MFB9673989.1"/>
    <property type="molecule type" value="Genomic_DNA"/>
</dbReference>
<gene>
    <name evidence="6" type="ORF">ACFFRH_00705</name>
</gene>
<dbReference type="Proteomes" id="UP001589610">
    <property type="component" value="Unassembled WGS sequence"/>
</dbReference>
<dbReference type="Pfam" id="PF01872">
    <property type="entry name" value="RibD_C"/>
    <property type="match status" value="1"/>
</dbReference>
<dbReference type="Gene3D" id="3.40.430.10">
    <property type="entry name" value="Dihydrofolate Reductase, subunit A"/>
    <property type="match status" value="1"/>
</dbReference>
<evidence type="ECO:0000313" key="6">
    <source>
        <dbReference type="EMBL" id="MFB9673989.1"/>
    </source>
</evidence>
<comment type="pathway">
    <text evidence="1">Cofactor biosynthesis; riboflavin biosynthesis.</text>
</comment>
<feature type="compositionally biased region" description="Basic and acidic residues" evidence="4">
    <location>
        <begin position="66"/>
        <end position="75"/>
    </location>
</feature>
<dbReference type="InterPro" id="IPR050765">
    <property type="entry name" value="Riboflavin_Biosynth_HTPR"/>
</dbReference>
<accession>A0ABV5T4J0</accession>
<evidence type="ECO:0000256" key="2">
    <source>
        <dbReference type="ARBA" id="ARBA00022857"/>
    </source>
</evidence>
<keyword evidence="7" id="KW-1185">Reference proteome</keyword>
<dbReference type="RefSeq" id="WP_344749025.1">
    <property type="nucleotide sequence ID" value="NZ_BAAAWW010000179.1"/>
</dbReference>
<keyword evidence="2" id="KW-0521">NADP</keyword>